<gene>
    <name evidence="16" type="ORF">KK488_14800</name>
</gene>
<dbReference type="InterPro" id="IPR039426">
    <property type="entry name" value="TonB-dep_rcpt-like"/>
</dbReference>
<protein>
    <submittedName>
        <fullName evidence="16">TonB-dependent receptor</fullName>
    </submittedName>
</protein>
<sequence>MVKKIAMASVSILSLTLGTAALAQQGGTAAAPQAAQASEEGGPNNDIIITATKIATNVQDTPIAITAVTSETLATRQITNAADIGNVVPNARFRKAEGIYGPAVTASLRGIGQADPNLAGEPAVAFYIDDVYYPLLFGSQFDLLDIDHVEVLRGPQGTLFGRNSEAGAVNLVSKKPSLTETSAYVDVTVGQYNRRDLRAGFSVPLTDTLAISVAMASKKRRGYQEMVDFSCQMFKNGTPELAGSFPFQTPATSFVGGRVPGSCTFDYLGGEDTQGVRGAVRWQPADNVELNITADYTDQNDEIPAEKIFRTNYAETYGLQPNGTVDESKANKNFITMADQFTIPGKTPFRWDKRFEINDIFKTYDNYCDPFPAGYKITGNTYYTGSIFRGGKCYGNTVPLKNRGIQGKLVVGLTDQIDFTVIAGWRKMDQHFGAASDGTVLNDSIIYHEVHEKHWTGEARLTGQFSFADVVAGVFYYEGDAEHLGQPQGVRAGTQRYQRVLYSPLSKAAYLNVNVRPFDRLTVNGGIRYSDDAKGVDFSSLNDGTKQGSNVFVSDGVDTFFKTTIATKRWDWKAGLNYEPWDRTMLYVSAGSGYRLPGYQARPSQPGQEGQLPGENIISYEAGIKADFFDRRLRINAAVYAITFTERPASYSGQEAQYAVDPVTKQLIGKVAGNSTVIPGGPAGTDQATAFTTCRAYNAATDGPRDPSKGGALNTHEGVGVACVARPYSYAIGGHAKGAELEVTLTPIDNLSIDYSFGYNKFAAQAGSTARNLPGVNMSGGIQYKAEVPALKGSITPRLDWFWEAKTVNDSNRPQYDTPARSVFNGRITYANTDLNFDVSVGATNLFNKIYYQNVTIFEGLGLPTNLGQPAAPRQWYLSFKKRF</sequence>
<keyword evidence="3 11" id="KW-1134">Transmembrane beta strand</keyword>
<keyword evidence="16" id="KW-0675">Receptor</keyword>
<keyword evidence="2 11" id="KW-0813">Transport</keyword>
<evidence type="ECO:0000259" key="15">
    <source>
        <dbReference type="Pfam" id="PF07715"/>
    </source>
</evidence>
<comment type="subcellular location">
    <subcellularLocation>
        <location evidence="1 11">Cell outer membrane</location>
        <topology evidence="1 11">Multi-pass membrane protein</topology>
    </subcellularLocation>
</comment>
<evidence type="ECO:0000313" key="17">
    <source>
        <dbReference type="Proteomes" id="UP001138757"/>
    </source>
</evidence>
<reference evidence="16" key="1">
    <citation type="submission" date="2021-05" db="EMBL/GenBank/DDBJ databases">
        <title>Genome of Sphingobium sp. strain.</title>
        <authorList>
            <person name="Fan R."/>
        </authorList>
    </citation>
    <scope>NUCLEOTIDE SEQUENCE</scope>
    <source>
        <strain evidence="16">H33</strain>
    </source>
</reference>
<evidence type="ECO:0000256" key="7">
    <source>
        <dbReference type="ARBA" id="ARBA00023065"/>
    </source>
</evidence>
<keyword evidence="4" id="KW-0410">Iron transport</keyword>
<dbReference type="Proteomes" id="UP001138757">
    <property type="component" value="Unassembled WGS sequence"/>
</dbReference>
<evidence type="ECO:0000256" key="9">
    <source>
        <dbReference type="ARBA" id="ARBA00023136"/>
    </source>
</evidence>
<keyword evidence="17" id="KW-1185">Reference proteome</keyword>
<dbReference type="GO" id="GO:0009279">
    <property type="term" value="C:cell outer membrane"/>
    <property type="evidence" value="ECO:0007669"/>
    <property type="project" value="UniProtKB-SubCell"/>
</dbReference>
<evidence type="ECO:0000256" key="1">
    <source>
        <dbReference type="ARBA" id="ARBA00004571"/>
    </source>
</evidence>
<evidence type="ECO:0000256" key="10">
    <source>
        <dbReference type="ARBA" id="ARBA00023237"/>
    </source>
</evidence>
<evidence type="ECO:0000256" key="12">
    <source>
        <dbReference type="RuleBase" id="RU003357"/>
    </source>
</evidence>
<evidence type="ECO:0000256" key="11">
    <source>
        <dbReference type="PROSITE-ProRule" id="PRU01360"/>
    </source>
</evidence>
<feature type="chain" id="PRO_5040929008" evidence="13">
    <location>
        <begin position="24"/>
        <end position="884"/>
    </location>
</feature>
<dbReference type="GO" id="GO:0006826">
    <property type="term" value="P:iron ion transport"/>
    <property type="evidence" value="ECO:0007669"/>
    <property type="project" value="UniProtKB-KW"/>
</dbReference>
<evidence type="ECO:0000256" key="3">
    <source>
        <dbReference type="ARBA" id="ARBA00022452"/>
    </source>
</evidence>
<dbReference type="Pfam" id="PF07715">
    <property type="entry name" value="Plug"/>
    <property type="match status" value="1"/>
</dbReference>
<keyword evidence="8 12" id="KW-0798">TonB box</keyword>
<evidence type="ECO:0000256" key="6">
    <source>
        <dbReference type="ARBA" id="ARBA00023004"/>
    </source>
</evidence>
<keyword evidence="9 11" id="KW-0472">Membrane</keyword>
<keyword evidence="10 11" id="KW-0998">Cell outer membrane</keyword>
<dbReference type="PANTHER" id="PTHR32552">
    <property type="entry name" value="FERRICHROME IRON RECEPTOR-RELATED"/>
    <property type="match status" value="1"/>
</dbReference>
<dbReference type="PANTHER" id="PTHR32552:SF81">
    <property type="entry name" value="TONB-DEPENDENT OUTER MEMBRANE RECEPTOR"/>
    <property type="match status" value="1"/>
</dbReference>
<evidence type="ECO:0000256" key="4">
    <source>
        <dbReference type="ARBA" id="ARBA00022496"/>
    </source>
</evidence>
<feature type="domain" description="TonB-dependent receptor plug" evidence="15">
    <location>
        <begin position="58"/>
        <end position="167"/>
    </location>
</feature>
<dbReference type="Gene3D" id="2.40.170.20">
    <property type="entry name" value="TonB-dependent receptor, beta-barrel domain"/>
    <property type="match status" value="3"/>
</dbReference>
<keyword evidence="5 11" id="KW-0812">Transmembrane</keyword>
<proteinExistence type="inferred from homology"/>
<evidence type="ECO:0000256" key="5">
    <source>
        <dbReference type="ARBA" id="ARBA00022692"/>
    </source>
</evidence>
<keyword evidence="6" id="KW-0408">Iron</keyword>
<dbReference type="RefSeq" id="WP_214624471.1">
    <property type="nucleotide sequence ID" value="NZ_JAHGAW010000009.1"/>
</dbReference>
<dbReference type="InterPro" id="IPR012910">
    <property type="entry name" value="Plug_dom"/>
</dbReference>
<name>A0A9X1DDL3_9SPHN</name>
<evidence type="ECO:0000256" key="8">
    <source>
        <dbReference type="ARBA" id="ARBA00023077"/>
    </source>
</evidence>
<comment type="similarity">
    <text evidence="11 12">Belongs to the TonB-dependent receptor family.</text>
</comment>
<comment type="caution">
    <text evidence="16">The sequence shown here is derived from an EMBL/GenBank/DDBJ whole genome shotgun (WGS) entry which is preliminary data.</text>
</comment>
<dbReference type="InterPro" id="IPR036942">
    <property type="entry name" value="Beta-barrel_TonB_sf"/>
</dbReference>
<dbReference type="InterPro" id="IPR000531">
    <property type="entry name" value="Beta-barrel_TonB"/>
</dbReference>
<organism evidence="16 17">
    <name type="scientific">Sphingobium nicotianae</name>
    <dbReference type="NCBI Taxonomy" id="2782607"/>
    <lineage>
        <taxon>Bacteria</taxon>
        <taxon>Pseudomonadati</taxon>
        <taxon>Pseudomonadota</taxon>
        <taxon>Alphaproteobacteria</taxon>
        <taxon>Sphingomonadales</taxon>
        <taxon>Sphingomonadaceae</taxon>
        <taxon>Sphingobium</taxon>
    </lineage>
</organism>
<dbReference type="AlphaFoldDB" id="A0A9X1DDL3"/>
<evidence type="ECO:0000259" key="14">
    <source>
        <dbReference type="Pfam" id="PF00593"/>
    </source>
</evidence>
<keyword evidence="7" id="KW-0406">Ion transport</keyword>
<feature type="domain" description="TonB-dependent receptor-like beta-barrel" evidence="14">
    <location>
        <begin position="366"/>
        <end position="846"/>
    </location>
</feature>
<feature type="signal peptide" evidence="13">
    <location>
        <begin position="1"/>
        <end position="23"/>
    </location>
</feature>
<keyword evidence="13" id="KW-0732">Signal</keyword>
<evidence type="ECO:0000313" key="16">
    <source>
        <dbReference type="EMBL" id="MBT2188222.1"/>
    </source>
</evidence>
<dbReference type="PROSITE" id="PS52016">
    <property type="entry name" value="TONB_DEPENDENT_REC_3"/>
    <property type="match status" value="1"/>
</dbReference>
<dbReference type="Pfam" id="PF00593">
    <property type="entry name" value="TonB_dep_Rec_b-barrel"/>
    <property type="match status" value="1"/>
</dbReference>
<evidence type="ECO:0000256" key="2">
    <source>
        <dbReference type="ARBA" id="ARBA00022448"/>
    </source>
</evidence>
<evidence type="ECO:0000256" key="13">
    <source>
        <dbReference type="SAM" id="SignalP"/>
    </source>
</evidence>
<dbReference type="EMBL" id="JAHGAW010000009">
    <property type="protein sequence ID" value="MBT2188222.1"/>
    <property type="molecule type" value="Genomic_DNA"/>
</dbReference>
<dbReference type="SUPFAM" id="SSF56935">
    <property type="entry name" value="Porins"/>
    <property type="match status" value="1"/>
</dbReference>
<accession>A0A9X1DDL3</accession>